<feature type="region of interest" description="Disordered" evidence="1">
    <location>
        <begin position="34"/>
        <end position="58"/>
    </location>
</feature>
<protein>
    <submittedName>
        <fullName evidence="3">Uncharacterized protein</fullName>
    </submittedName>
</protein>
<sequence length="223" mass="25924">MHFSKILILVIIAPGVLGMTFKGNTLDRKDIAAKKKNPHPTPTPPSPPPNPEITDWRDKPWSHYDIKASVADNVFPVDMGKDRQVEIDHKDIITPSLPSDVKIPRPFLPTKDKKVKDLYVESLAAYVTENEKTQEQKSKELSQKWVDVKNFNDKTLCYYSTSSFHLRCSNKQDEIERRFRIIKFRNKYHRIKNKLIDEMRVEGLVNLGRDLTEYMEKTGQTIE</sequence>
<evidence type="ECO:0000313" key="4">
    <source>
        <dbReference type="Proteomes" id="UP000242519"/>
    </source>
</evidence>
<evidence type="ECO:0000313" key="3">
    <source>
        <dbReference type="EMBL" id="OWP02091.1"/>
    </source>
</evidence>
<dbReference type="Proteomes" id="UP000242519">
    <property type="component" value="Unassembled WGS sequence"/>
</dbReference>
<dbReference type="EMBL" id="MZNU01000252">
    <property type="protein sequence ID" value="OWP02091.1"/>
    <property type="molecule type" value="Genomic_DNA"/>
</dbReference>
<dbReference type="InParanoid" id="A0A218Z1Y7"/>
<proteinExistence type="predicted"/>
<feature type="compositionally biased region" description="Pro residues" evidence="1">
    <location>
        <begin position="39"/>
        <end position="51"/>
    </location>
</feature>
<dbReference type="OrthoDB" id="3512139at2759"/>
<keyword evidence="4" id="KW-1185">Reference proteome</keyword>
<name>A0A218Z1Y7_9HELO</name>
<evidence type="ECO:0000256" key="1">
    <source>
        <dbReference type="SAM" id="MobiDB-lite"/>
    </source>
</evidence>
<gene>
    <name evidence="3" type="ORF">B2J93_1563</name>
</gene>
<comment type="caution">
    <text evidence="3">The sequence shown here is derived from an EMBL/GenBank/DDBJ whole genome shotgun (WGS) entry which is preliminary data.</text>
</comment>
<feature type="chain" id="PRO_5013392981" evidence="2">
    <location>
        <begin position="19"/>
        <end position="223"/>
    </location>
</feature>
<organism evidence="3 4">
    <name type="scientific">Diplocarpon coronariae</name>
    <dbReference type="NCBI Taxonomy" id="2795749"/>
    <lineage>
        <taxon>Eukaryota</taxon>
        <taxon>Fungi</taxon>
        <taxon>Dikarya</taxon>
        <taxon>Ascomycota</taxon>
        <taxon>Pezizomycotina</taxon>
        <taxon>Leotiomycetes</taxon>
        <taxon>Helotiales</taxon>
        <taxon>Drepanopezizaceae</taxon>
        <taxon>Diplocarpon</taxon>
    </lineage>
</organism>
<feature type="signal peptide" evidence="2">
    <location>
        <begin position="1"/>
        <end position="18"/>
    </location>
</feature>
<keyword evidence="2" id="KW-0732">Signal</keyword>
<dbReference type="AlphaFoldDB" id="A0A218Z1Y7"/>
<evidence type="ECO:0000256" key="2">
    <source>
        <dbReference type="SAM" id="SignalP"/>
    </source>
</evidence>
<reference evidence="3 4" key="1">
    <citation type="submission" date="2017-04" db="EMBL/GenBank/DDBJ databases">
        <title>Draft genome sequence of Marssonina coronaria NL1: causal agent of apple blotch.</title>
        <authorList>
            <person name="Cheng Q."/>
        </authorList>
    </citation>
    <scope>NUCLEOTIDE SEQUENCE [LARGE SCALE GENOMIC DNA]</scope>
    <source>
        <strain evidence="3 4">NL1</strain>
    </source>
</reference>
<accession>A0A218Z1Y7</accession>